<keyword evidence="4" id="KW-1185">Reference proteome</keyword>
<name>A0A7X4LNV5_9VIBR</name>
<dbReference type="PANTHER" id="PTHR46268:SF6">
    <property type="entry name" value="UNIVERSAL STRESS PROTEIN UP12"/>
    <property type="match status" value="1"/>
</dbReference>
<dbReference type="CDD" id="cd00293">
    <property type="entry name" value="USP-like"/>
    <property type="match status" value="1"/>
</dbReference>
<dbReference type="SUPFAM" id="SSF52402">
    <property type="entry name" value="Adenine nucleotide alpha hydrolases-like"/>
    <property type="match status" value="2"/>
</dbReference>
<proteinExistence type="inferred from homology"/>
<feature type="domain" description="UspA" evidence="2">
    <location>
        <begin position="213"/>
        <end position="283"/>
    </location>
</feature>
<dbReference type="Pfam" id="PF00582">
    <property type="entry name" value="Usp"/>
    <property type="match status" value="1"/>
</dbReference>
<dbReference type="Proteomes" id="UP000462621">
    <property type="component" value="Unassembled WGS sequence"/>
</dbReference>
<evidence type="ECO:0000313" key="4">
    <source>
        <dbReference type="Proteomes" id="UP000462621"/>
    </source>
</evidence>
<evidence type="ECO:0000313" key="3">
    <source>
        <dbReference type="EMBL" id="MZI94936.1"/>
    </source>
</evidence>
<dbReference type="InterPro" id="IPR006016">
    <property type="entry name" value="UspA"/>
</dbReference>
<comment type="similarity">
    <text evidence="1">Belongs to the universal stress protein A family.</text>
</comment>
<dbReference type="RefSeq" id="WP_161157416.1">
    <property type="nucleotide sequence ID" value="NZ_WEKT01000041.1"/>
</dbReference>
<reference evidence="3 4" key="1">
    <citation type="submission" date="2019-10" db="EMBL/GenBank/DDBJ databases">
        <title>Vibrio sp. nov. isolated from a shrimp pond.</title>
        <authorList>
            <person name="Gomez-Gil B."/>
            <person name="Enciso-Ibarra J."/>
            <person name="Enciso-Ibarra K."/>
            <person name="Bolan-Mejia C."/>
        </authorList>
    </citation>
    <scope>NUCLEOTIDE SEQUENCE [LARGE SCALE GENOMIC DNA]</scope>
    <source>
        <strain evidence="3 4">CAIM 722</strain>
    </source>
</reference>
<comment type="caution">
    <text evidence="3">The sequence shown here is derived from an EMBL/GenBank/DDBJ whole genome shotgun (WGS) entry which is preliminary data.</text>
</comment>
<protein>
    <recommendedName>
        <fullName evidence="2">UspA domain-containing protein</fullName>
    </recommendedName>
</protein>
<sequence length="283" mass="32059">MQRYVTACVEEQHYCEPITELAAWASHKLKAPLRLVHVMDDDDIFAEPDLSHYMGLGAHEELVQSWTDSALARSHNQIIQSQQLLDELQIKLKSQGLTNISQQYFHGHLIDTLKEHDLEIRTLVLGKSGHTNDAMPHHIGHHIEPLLRTLDIHTLIASNEFIAPHSFMLAFDGSPHAEDMLDKVIASPILTNLTCHLVMVHGHHNEYEAFERATHRLVNAGFNVFTAHLDGDLPHALTDYQLLNDIHLLVMGAYSHSKIHNMMFGSHTTRILNDTDISVMILK</sequence>
<dbReference type="EMBL" id="WEKT01000041">
    <property type="protein sequence ID" value="MZI94936.1"/>
    <property type="molecule type" value="Genomic_DNA"/>
</dbReference>
<dbReference type="Gene3D" id="3.40.50.12370">
    <property type="match status" value="1"/>
</dbReference>
<accession>A0A7X4LNV5</accession>
<evidence type="ECO:0000256" key="1">
    <source>
        <dbReference type="ARBA" id="ARBA00008791"/>
    </source>
</evidence>
<organism evidence="3 4">
    <name type="scientific">Vibrio eleionomae</name>
    <dbReference type="NCBI Taxonomy" id="2653505"/>
    <lineage>
        <taxon>Bacteria</taxon>
        <taxon>Pseudomonadati</taxon>
        <taxon>Pseudomonadota</taxon>
        <taxon>Gammaproteobacteria</taxon>
        <taxon>Vibrionales</taxon>
        <taxon>Vibrionaceae</taxon>
        <taxon>Vibrio</taxon>
    </lineage>
</organism>
<evidence type="ECO:0000259" key="2">
    <source>
        <dbReference type="Pfam" id="PF00582"/>
    </source>
</evidence>
<dbReference type="PANTHER" id="PTHR46268">
    <property type="entry name" value="STRESS RESPONSE PROTEIN NHAX"/>
    <property type="match status" value="1"/>
</dbReference>
<gene>
    <name evidence="3" type="ORF">F9817_17300</name>
</gene>
<dbReference type="AlphaFoldDB" id="A0A7X4LNV5"/>